<evidence type="ECO:0000313" key="5">
    <source>
        <dbReference type="EMBL" id="KAF4632853.1"/>
    </source>
</evidence>
<reference evidence="5 6" key="1">
    <citation type="submission" date="2020-03" db="EMBL/GenBank/DDBJ databases">
        <title>Draft Genome Sequence of Cudoniella acicularis.</title>
        <authorList>
            <person name="Buettner E."/>
            <person name="Kellner H."/>
        </authorList>
    </citation>
    <scope>NUCLEOTIDE SEQUENCE [LARGE SCALE GENOMIC DNA]</scope>
    <source>
        <strain evidence="5 6">DSM 108380</strain>
    </source>
</reference>
<dbReference type="InterPro" id="IPR029063">
    <property type="entry name" value="SAM-dependent_MTases_sf"/>
</dbReference>
<accession>A0A8H4RPB8</accession>
<comment type="similarity">
    <text evidence="4">Belongs to the class I-like SAM-binding methyltransferase superfamily.</text>
</comment>
<evidence type="ECO:0000256" key="4">
    <source>
        <dbReference type="ARBA" id="ARBA00038314"/>
    </source>
</evidence>
<evidence type="ECO:0008006" key="7">
    <source>
        <dbReference type="Google" id="ProtNLM"/>
    </source>
</evidence>
<comment type="caution">
    <text evidence="5">The sequence shown here is derived from an EMBL/GenBank/DDBJ whole genome shotgun (WGS) entry which is preliminary data.</text>
</comment>
<proteinExistence type="inferred from homology"/>
<sequence length="159" mass="18146">MRKLVIDGVASAQVIGLGLVPKFHELGKQLFRDGDKLEFKFYARDILDDAADWKPLERRFDVLHLTNFLHIWNWDGQIKAVERLVRLVRPRAGSLLVGSGLGTTSDESFAKFWKEVGDRTGTGWEVRSEVKKMPATTQNEEQKWADPNMGIVSFEVEML</sequence>
<evidence type="ECO:0000313" key="6">
    <source>
        <dbReference type="Proteomes" id="UP000566819"/>
    </source>
</evidence>
<dbReference type="OrthoDB" id="2094832at2759"/>
<evidence type="ECO:0000256" key="1">
    <source>
        <dbReference type="ARBA" id="ARBA00005179"/>
    </source>
</evidence>
<dbReference type="PANTHER" id="PTHR35897:SF1">
    <property type="entry name" value="METHYLTRANSFERASE AUSD"/>
    <property type="match status" value="1"/>
</dbReference>
<dbReference type="EMBL" id="JAAMPI010000311">
    <property type="protein sequence ID" value="KAF4632853.1"/>
    <property type="molecule type" value="Genomic_DNA"/>
</dbReference>
<evidence type="ECO:0000256" key="2">
    <source>
        <dbReference type="ARBA" id="ARBA00022679"/>
    </source>
</evidence>
<comment type="pathway">
    <text evidence="1">Secondary metabolite biosynthesis.</text>
</comment>
<protein>
    <recommendedName>
        <fullName evidence="7">Methyltransferase type 11 domain-containing protein</fullName>
    </recommendedName>
</protein>
<evidence type="ECO:0000256" key="3">
    <source>
        <dbReference type="ARBA" id="ARBA00022691"/>
    </source>
</evidence>
<name>A0A8H4RPB8_9HELO</name>
<dbReference type="SUPFAM" id="SSF53335">
    <property type="entry name" value="S-adenosyl-L-methionine-dependent methyltransferases"/>
    <property type="match status" value="1"/>
</dbReference>
<dbReference type="PANTHER" id="PTHR35897">
    <property type="entry name" value="METHYLTRANSFERASE AUSD"/>
    <property type="match status" value="1"/>
</dbReference>
<keyword evidence="3" id="KW-0949">S-adenosyl-L-methionine</keyword>
<dbReference type="Gene3D" id="3.40.50.150">
    <property type="entry name" value="Vaccinia Virus protein VP39"/>
    <property type="match status" value="1"/>
</dbReference>
<gene>
    <name evidence="5" type="ORF">G7Y89_g5279</name>
</gene>
<organism evidence="5 6">
    <name type="scientific">Cudoniella acicularis</name>
    <dbReference type="NCBI Taxonomy" id="354080"/>
    <lineage>
        <taxon>Eukaryota</taxon>
        <taxon>Fungi</taxon>
        <taxon>Dikarya</taxon>
        <taxon>Ascomycota</taxon>
        <taxon>Pezizomycotina</taxon>
        <taxon>Leotiomycetes</taxon>
        <taxon>Helotiales</taxon>
        <taxon>Tricladiaceae</taxon>
        <taxon>Cudoniella</taxon>
    </lineage>
</organism>
<keyword evidence="6" id="KW-1185">Reference proteome</keyword>
<dbReference type="GO" id="GO:0016740">
    <property type="term" value="F:transferase activity"/>
    <property type="evidence" value="ECO:0007669"/>
    <property type="project" value="UniProtKB-KW"/>
</dbReference>
<keyword evidence="2" id="KW-0808">Transferase</keyword>
<dbReference type="AlphaFoldDB" id="A0A8H4RPB8"/>
<dbReference type="Proteomes" id="UP000566819">
    <property type="component" value="Unassembled WGS sequence"/>
</dbReference>
<dbReference type="InterPro" id="IPR051654">
    <property type="entry name" value="Meroterpenoid_MTases"/>
</dbReference>